<dbReference type="AlphaFoldDB" id="A0A926USW0"/>
<accession>A0A926USW0</accession>
<keyword evidence="2" id="KW-0812">Transmembrane</keyword>
<dbReference type="EMBL" id="JACJPY010000026">
    <property type="protein sequence ID" value="MBD2150464.1"/>
    <property type="molecule type" value="Genomic_DNA"/>
</dbReference>
<dbReference type="Proteomes" id="UP000631421">
    <property type="component" value="Unassembled WGS sequence"/>
</dbReference>
<dbReference type="RefSeq" id="WP_190350826.1">
    <property type="nucleotide sequence ID" value="NZ_JACJPY010000026.1"/>
</dbReference>
<dbReference type="Gene3D" id="6.10.250.3150">
    <property type="match status" value="1"/>
</dbReference>
<feature type="transmembrane region" description="Helical" evidence="2">
    <location>
        <begin position="83"/>
        <end position="103"/>
    </location>
</feature>
<keyword evidence="1" id="KW-0175">Coiled coil</keyword>
<keyword evidence="2" id="KW-1133">Transmembrane helix</keyword>
<evidence type="ECO:0000256" key="1">
    <source>
        <dbReference type="SAM" id="Coils"/>
    </source>
</evidence>
<evidence type="ECO:0000259" key="3">
    <source>
        <dbReference type="Pfam" id="PF18998"/>
    </source>
</evidence>
<reference evidence="4" key="1">
    <citation type="journal article" date="2015" name="ISME J.">
        <title>Draft Genome Sequence of Streptomyces incarnatus NRRL8089, which Produces the Nucleoside Antibiotic Sinefungin.</title>
        <authorList>
            <person name="Oshima K."/>
            <person name="Hattori M."/>
            <person name="Shimizu H."/>
            <person name="Fukuda K."/>
            <person name="Nemoto M."/>
            <person name="Inagaki K."/>
            <person name="Tamura T."/>
        </authorList>
    </citation>
    <scope>NUCLEOTIDE SEQUENCE</scope>
    <source>
        <strain evidence="4">FACHB-1277</strain>
    </source>
</reference>
<evidence type="ECO:0000313" key="5">
    <source>
        <dbReference type="Proteomes" id="UP000631421"/>
    </source>
</evidence>
<reference evidence="4" key="2">
    <citation type="submission" date="2020-08" db="EMBL/GenBank/DDBJ databases">
        <authorList>
            <person name="Chen M."/>
            <person name="Teng W."/>
            <person name="Zhao L."/>
            <person name="Hu C."/>
            <person name="Zhou Y."/>
            <person name="Han B."/>
            <person name="Song L."/>
            <person name="Shu W."/>
        </authorList>
    </citation>
    <scope>NUCLEOTIDE SEQUENCE</scope>
    <source>
        <strain evidence="4">FACHB-1277</strain>
    </source>
</reference>
<keyword evidence="5" id="KW-1185">Reference proteome</keyword>
<protein>
    <recommendedName>
        <fullName evidence="3">Bacterial repeat domain-containing protein</fullName>
    </recommendedName>
</protein>
<dbReference type="InterPro" id="IPR044060">
    <property type="entry name" value="Bacterial_rp_domain"/>
</dbReference>
<gene>
    <name evidence="4" type="ORF">H6F44_10080</name>
</gene>
<organism evidence="4 5">
    <name type="scientific">Pseudanabaena cinerea FACHB-1277</name>
    <dbReference type="NCBI Taxonomy" id="2949581"/>
    <lineage>
        <taxon>Bacteria</taxon>
        <taxon>Bacillati</taxon>
        <taxon>Cyanobacteriota</taxon>
        <taxon>Cyanophyceae</taxon>
        <taxon>Pseudanabaenales</taxon>
        <taxon>Pseudanabaenaceae</taxon>
        <taxon>Pseudanabaena</taxon>
        <taxon>Pseudanabaena cinerea</taxon>
    </lineage>
</organism>
<dbReference type="Pfam" id="PF18998">
    <property type="entry name" value="Flg_new_2"/>
    <property type="match status" value="1"/>
</dbReference>
<evidence type="ECO:0000313" key="4">
    <source>
        <dbReference type="EMBL" id="MBD2150464.1"/>
    </source>
</evidence>
<proteinExistence type="predicted"/>
<comment type="caution">
    <text evidence="4">The sequence shown here is derived from an EMBL/GenBank/DDBJ whole genome shotgun (WGS) entry which is preliminary data.</text>
</comment>
<feature type="coiled-coil region" evidence="1">
    <location>
        <begin position="107"/>
        <end position="197"/>
    </location>
</feature>
<evidence type="ECO:0000256" key="2">
    <source>
        <dbReference type="SAM" id="Phobius"/>
    </source>
</evidence>
<feature type="domain" description="Bacterial repeat" evidence="3">
    <location>
        <begin position="14"/>
        <end position="77"/>
    </location>
</feature>
<name>A0A926USW0_9CYAN</name>
<keyword evidence="2" id="KW-0472">Membrane</keyword>
<sequence>MAGITPKYELKIIIDPPMAGKVDGAGKYAEGKDVQVEVTAFGGWKFIGWVGDWSHSKKSFSFVIEKDMTATATFEKIFKPSTALVTISLISFFFLSAIVVYIYSTEKSNLIQNINSLERDKNELKKQNQILNEENKKLNEAKNILEDGKKVIEGENKKLNETKNTLEDDKKVLEGEKKKLNEEIRVSNEKIKTLEKSIKDKPCEGRSTEFLR</sequence>